<protein>
    <recommendedName>
        <fullName evidence="1">DDE-1 domain-containing protein</fullName>
    </recommendedName>
</protein>
<dbReference type="RefSeq" id="XP_007694423.1">
    <property type="nucleotide sequence ID" value="XM_007696233.1"/>
</dbReference>
<accession>M2TJS3</accession>
<keyword evidence="3" id="KW-1185">Reference proteome</keyword>
<dbReference type="InterPro" id="IPR004875">
    <property type="entry name" value="DDE_SF_endonuclease_dom"/>
</dbReference>
<dbReference type="OrthoDB" id="5425161at2759"/>
<gene>
    <name evidence="2" type="ORF">COCSADRAFT_78086</name>
</gene>
<dbReference type="GO" id="GO:0003676">
    <property type="term" value="F:nucleic acid binding"/>
    <property type="evidence" value="ECO:0007669"/>
    <property type="project" value="InterPro"/>
</dbReference>
<dbReference type="STRING" id="665912.M2TJS3"/>
<dbReference type="Proteomes" id="UP000016934">
    <property type="component" value="Unassembled WGS sequence"/>
</dbReference>
<sequence>DWLYTTSENRWTLNSIGSEWLQQIFILNTAPTSGRYQLLLLNSRGSHTPIKFMGLYKVNKIHLLYLLAHASYVLQLLDLAPFCVPKSRYRG</sequence>
<dbReference type="EMBL" id="KB445637">
    <property type="protein sequence ID" value="EMD68952.1"/>
    <property type="molecule type" value="Genomic_DNA"/>
</dbReference>
<reference evidence="2 3" key="1">
    <citation type="journal article" date="2012" name="PLoS Pathog.">
        <title>Diverse lifestyles and strategies of plant pathogenesis encoded in the genomes of eighteen Dothideomycetes fungi.</title>
        <authorList>
            <person name="Ohm R.A."/>
            <person name="Feau N."/>
            <person name="Henrissat B."/>
            <person name="Schoch C.L."/>
            <person name="Horwitz B.A."/>
            <person name="Barry K.W."/>
            <person name="Condon B.J."/>
            <person name="Copeland A.C."/>
            <person name="Dhillon B."/>
            <person name="Glaser F."/>
            <person name="Hesse C.N."/>
            <person name="Kosti I."/>
            <person name="LaButti K."/>
            <person name="Lindquist E.A."/>
            <person name="Lucas S."/>
            <person name="Salamov A.A."/>
            <person name="Bradshaw R.E."/>
            <person name="Ciuffetti L."/>
            <person name="Hamelin R.C."/>
            <person name="Kema G.H.J."/>
            <person name="Lawrence C."/>
            <person name="Scott J.A."/>
            <person name="Spatafora J.W."/>
            <person name="Turgeon B.G."/>
            <person name="de Wit P.J.G.M."/>
            <person name="Zhong S."/>
            <person name="Goodwin S.B."/>
            <person name="Grigoriev I.V."/>
        </authorList>
    </citation>
    <scope>NUCLEOTIDE SEQUENCE [LARGE SCALE GENOMIC DNA]</scope>
    <source>
        <strain evidence="3">ND90Pr / ATCC 201652</strain>
    </source>
</reference>
<reference evidence="3" key="2">
    <citation type="journal article" date="2013" name="PLoS Genet.">
        <title>Comparative genome structure, secondary metabolite, and effector coding capacity across Cochliobolus pathogens.</title>
        <authorList>
            <person name="Condon B.J."/>
            <person name="Leng Y."/>
            <person name="Wu D."/>
            <person name="Bushley K.E."/>
            <person name="Ohm R.A."/>
            <person name="Otillar R."/>
            <person name="Martin J."/>
            <person name="Schackwitz W."/>
            <person name="Grimwood J."/>
            <person name="MohdZainudin N."/>
            <person name="Xue C."/>
            <person name="Wang R."/>
            <person name="Manning V.A."/>
            <person name="Dhillon B."/>
            <person name="Tu Z.J."/>
            <person name="Steffenson B.J."/>
            <person name="Salamov A."/>
            <person name="Sun H."/>
            <person name="Lowry S."/>
            <person name="LaButti K."/>
            <person name="Han J."/>
            <person name="Copeland A."/>
            <person name="Lindquist E."/>
            <person name="Barry K."/>
            <person name="Schmutz J."/>
            <person name="Baker S.E."/>
            <person name="Ciuffetti L.M."/>
            <person name="Grigoriev I.V."/>
            <person name="Zhong S."/>
            <person name="Turgeon B.G."/>
        </authorList>
    </citation>
    <scope>NUCLEOTIDE SEQUENCE [LARGE SCALE GENOMIC DNA]</scope>
    <source>
        <strain evidence="3">ND90Pr / ATCC 201652</strain>
    </source>
</reference>
<dbReference type="KEGG" id="bsc:COCSADRAFT_78086"/>
<evidence type="ECO:0000259" key="1">
    <source>
        <dbReference type="Pfam" id="PF03184"/>
    </source>
</evidence>
<evidence type="ECO:0000313" key="2">
    <source>
        <dbReference type="EMBL" id="EMD68952.1"/>
    </source>
</evidence>
<feature type="domain" description="DDE-1" evidence="1">
    <location>
        <begin position="1"/>
        <end position="90"/>
    </location>
</feature>
<evidence type="ECO:0000313" key="3">
    <source>
        <dbReference type="Proteomes" id="UP000016934"/>
    </source>
</evidence>
<dbReference type="HOGENOM" id="CLU_013929_19_0_1"/>
<name>M2TJS3_COCSN</name>
<dbReference type="GeneID" id="19140641"/>
<organism evidence="2 3">
    <name type="scientific">Cochliobolus sativus (strain ND90Pr / ATCC 201652)</name>
    <name type="common">Common root rot and spot blotch fungus</name>
    <name type="synonym">Bipolaris sorokiniana</name>
    <dbReference type="NCBI Taxonomy" id="665912"/>
    <lineage>
        <taxon>Eukaryota</taxon>
        <taxon>Fungi</taxon>
        <taxon>Dikarya</taxon>
        <taxon>Ascomycota</taxon>
        <taxon>Pezizomycotina</taxon>
        <taxon>Dothideomycetes</taxon>
        <taxon>Pleosporomycetidae</taxon>
        <taxon>Pleosporales</taxon>
        <taxon>Pleosporineae</taxon>
        <taxon>Pleosporaceae</taxon>
        <taxon>Bipolaris</taxon>
    </lineage>
</organism>
<dbReference type="AlphaFoldDB" id="M2TJS3"/>
<feature type="non-terminal residue" evidence="2">
    <location>
        <position position="1"/>
    </location>
</feature>
<proteinExistence type="predicted"/>
<dbReference type="Pfam" id="PF03184">
    <property type="entry name" value="DDE_1"/>
    <property type="match status" value="1"/>
</dbReference>